<comment type="similarity">
    <text evidence="1">Belongs to the PACS family.</text>
</comment>
<dbReference type="RefSeq" id="XP_042604786.1">
    <property type="nucleotide sequence ID" value="XM_042748852.1"/>
</dbReference>
<evidence type="ECO:0000259" key="5">
    <source>
        <dbReference type="Pfam" id="PF25332"/>
    </source>
</evidence>
<feature type="compositionally biased region" description="Low complexity" evidence="3">
    <location>
        <begin position="758"/>
        <end position="775"/>
    </location>
</feature>
<organism evidence="6">
    <name type="scientific">Cyprinus carpio</name>
    <name type="common">Common carp</name>
    <dbReference type="NCBI Taxonomy" id="7962"/>
    <lineage>
        <taxon>Eukaryota</taxon>
        <taxon>Metazoa</taxon>
        <taxon>Chordata</taxon>
        <taxon>Craniata</taxon>
        <taxon>Vertebrata</taxon>
        <taxon>Euteleostomi</taxon>
        <taxon>Actinopterygii</taxon>
        <taxon>Neopterygii</taxon>
        <taxon>Teleostei</taxon>
        <taxon>Ostariophysi</taxon>
        <taxon>Cypriniformes</taxon>
        <taxon>Cyprinidae</taxon>
        <taxon>Cyprininae</taxon>
        <taxon>Cyprinus</taxon>
    </lineage>
</organism>
<dbReference type="Pfam" id="PF25332">
    <property type="entry name" value="C2_PACS_N"/>
    <property type="match status" value="1"/>
</dbReference>
<dbReference type="AlphaFoldDB" id="A0A9Q9XN14"/>
<evidence type="ECO:0000256" key="2">
    <source>
        <dbReference type="ARBA" id="ARBA00022553"/>
    </source>
</evidence>
<feature type="region of interest" description="Disordered" evidence="3">
    <location>
        <begin position="1"/>
        <end position="22"/>
    </location>
</feature>
<keyword evidence="2" id="KW-0597">Phosphoprotein</keyword>
<name>A0A9Q9XN14_CYPCA</name>
<evidence type="ECO:0000256" key="1">
    <source>
        <dbReference type="ARBA" id="ARBA00008590"/>
    </source>
</evidence>
<dbReference type="PANTHER" id="PTHR13280:SF14">
    <property type="entry name" value="PHOSPHOFURIN ACIDIC CLUSTER SORTING PROTEIN 1"/>
    <property type="match status" value="1"/>
</dbReference>
<protein>
    <submittedName>
        <fullName evidence="6">Phosphofurin acidic cluster sorting protein 2-like isoform X2</fullName>
    </submittedName>
</protein>
<feature type="compositionally biased region" description="Acidic residues" evidence="3">
    <location>
        <begin position="224"/>
        <end position="241"/>
    </location>
</feature>
<dbReference type="InterPro" id="IPR057541">
    <property type="entry name" value="PACS1/2_N"/>
</dbReference>
<dbReference type="InterPro" id="IPR019381">
    <property type="entry name" value="PACS1/2_C"/>
</dbReference>
<feature type="compositionally biased region" description="Basic and acidic residues" evidence="3">
    <location>
        <begin position="211"/>
        <end position="221"/>
    </location>
</feature>
<reference evidence="6" key="1">
    <citation type="submission" date="2025-08" db="UniProtKB">
        <authorList>
            <consortium name="RefSeq"/>
        </authorList>
    </citation>
    <scope>IDENTIFICATION</scope>
    <source>
        <tissue evidence="6">Muscle</tissue>
    </source>
</reference>
<sequence length="926" mass="101686">MNPGVGAPAPAPAAAAPGGSAMAGAGGSGSGAAGLGPIMPVPMNLFATWEIDRSSPSCVPRLCSLTLKKLIVLKELDRELSSVVIAVKLQGSKRILRSNEYILPPSGLMETDLELTFSLQYPHFLKRDANRLQIMLQRRKRYKNRTILGYKTLAVGVINMAEVMQHPTDGGQILGLHSNVKEAPMRAAELSVYSLSSQPIDPEDGSGQPETKAKASDRSPDMDNYSEDDDDSYSSEQEASDDAVQGQDLYDEDDDVQRKPKKSRRKMIRTISMTRQPNFKQKFVALLKRFKVSDEVLDSDPVDQTQEVEDLDLLYDSLEVYNQSDSGPEMEDNESLLSTPKPKLKPFFEGMSHSSSQTEIGSLHSQKSQPREPTSTGGDLLTVDKNRVMGGRNPDDPTVVDSAAGELVEDEAGGGVASCEASMSWDMSAEKLAGTVGKLCKAESQTLMSPSKTDSKLQRRPRSTSMKDRQNSKAQSDRTSSIESETSPDSRLITQVPRKSVYDQLNQILNSDEHLPENIILINTTDWQGQYMNEILQEHKQPIVSTVSPADVQAAFNTIVTRIQRFCNCNAQTPPTIKVAVAGDQSYLSTVLRCFVEQLANKTPDWLSYIRFLVIPVGCHPLAKYISTFDNKFNNIFMDAGWRDVFGRLEAPNSDNIDVAGRVSQYLAGASLSHQFPISEAMLTYKQKRKRSLYFDFYISPDEDSCQKFVPFIGLVKVGIVEHSLSTSVDSDDAVMVGSVNMLSSPPAQTGTPYGKDVTSTPPSSPSVSASLSGAGSPGTGGEVMGLQVDYWTLQGAEKKKEGEKRDVGIKNTLKSNFRSLQVSRIPNGGEPTPPPGMAMTVVMKEKNKKVIFLSKKLKEKDVDSKSQVIDSISRLICTAKHQHTMLKVSIDGVEWHDVKFFQLAAQWPTHVKHFPVGIFGYSKPM</sequence>
<evidence type="ECO:0000259" key="4">
    <source>
        <dbReference type="Pfam" id="PF10254"/>
    </source>
</evidence>
<dbReference type="PANTHER" id="PTHR13280">
    <property type="entry name" value="PHOSPHOFURIN ACIDIC CLUSTER SORTING PROTEIN"/>
    <property type="match status" value="1"/>
</dbReference>
<dbReference type="GO" id="GO:0072659">
    <property type="term" value="P:protein localization to plasma membrane"/>
    <property type="evidence" value="ECO:0007669"/>
    <property type="project" value="TreeGrafter"/>
</dbReference>
<feature type="compositionally biased region" description="Polar residues" evidence="3">
    <location>
        <begin position="352"/>
        <end position="377"/>
    </location>
</feature>
<feature type="domain" description="Phosphofurin acidic cluster sorting protein 1/2 N-terminal C2" evidence="5">
    <location>
        <begin position="41"/>
        <end position="170"/>
    </location>
</feature>
<proteinExistence type="inferred from homology"/>
<evidence type="ECO:0000256" key="3">
    <source>
        <dbReference type="SAM" id="MobiDB-lite"/>
    </source>
</evidence>
<dbReference type="GO" id="GO:0044325">
    <property type="term" value="F:transmembrane transporter binding"/>
    <property type="evidence" value="ECO:0007669"/>
    <property type="project" value="TreeGrafter"/>
</dbReference>
<gene>
    <name evidence="6" type="primary">LOC109060697</name>
</gene>
<feature type="region of interest" description="Disordered" evidence="3">
    <location>
        <begin position="197"/>
        <end position="266"/>
    </location>
</feature>
<dbReference type="Proteomes" id="UP001155660">
    <property type="component" value="Chromosome B22"/>
</dbReference>
<feature type="region of interest" description="Disordered" evidence="3">
    <location>
        <begin position="745"/>
        <end position="779"/>
    </location>
</feature>
<feature type="domain" description="Phosphofurin acidic cluster sorting protein 1/2 C-terminal" evidence="4">
    <location>
        <begin position="501"/>
        <end position="923"/>
    </location>
</feature>
<feature type="compositionally biased region" description="Polar residues" evidence="3">
    <location>
        <begin position="472"/>
        <end position="493"/>
    </location>
</feature>
<dbReference type="Pfam" id="PF10254">
    <property type="entry name" value="Pacs-1"/>
    <property type="match status" value="1"/>
</dbReference>
<feature type="region of interest" description="Disordered" evidence="3">
    <location>
        <begin position="444"/>
        <end position="494"/>
    </location>
</feature>
<feature type="region of interest" description="Disordered" evidence="3">
    <location>
        <begin position="324"/>
        <end position="382"/>
    </location>
</feature>
<accession>A0A9Q9XN14</accession>
<dbReference type="GeneID" id="109060697"/>
<evidence type="ECO:0000313" key="6">
    <source>
        <dbReference type="RefSeq" id="XP_042604786.1"/>
    </source>
</evidence>